<dbReference type="GO" id="GO:0000981">
    <property type="term" value="F:DNA-binding transcription factor activity, RNA polymerase II-specific"/>
    <property type="evidence" value="ECO:0007669"/>
    <property type="project" value="InterPro"/>
</dbReference>
<protein>
    <recommendedName>
        <fullName evidence="7">Zn(2)-C6 fungal-type domain-containing protein</fullName>
    </recommendedName>
</protein>
<evidence type="ECO:0000256" key="4">
    <source>
        <dbReference type="ARBA" id="ARBA00023163"/>
    </source>
</evidence>
<proteinExistence type="predicted"/>
<dbReference type="GO" id="GO:0005634">
    <property type="term" value="C:nucleus"/>
    <property type="evidence" value="ECO:0007669"/>
    <property type="project" value="TreeGrafter"/>
</dbReference>
<dbReference type="GO" id="GO:0006351">
    <property type="term" value="P:DNA-templated transcription"/>
    <property type="evidence" value="ECO:0007669"/>
    <property type="project" value="InterPro"/>
</dbReference>
<dbReference type="InterPro" id="IPR036864">
    <property type="entry name" value="Zn2-C6_fun-type_DNA-bd_sf"/>
</dbReference>
<feature type="region of interest" description="Disordered" evidence="6">
    <location>
        <begin position="250"/>
        <end position="281"/>
    </location>
</feature>
<dbReference type="Pfam" id="PF00172">
    <property type="entry name" value="Zn_clus"/>
    <property type="match status" value="1"/>
</dbReference>
<dbReference type="Gene3D" id="4.10.240.10">
    <property type="entry name" value="Zn(2)-C6 fungal-type DNA-binding domain"/>
    <property type="match status" value="1"/>
</dbReference>
<dbReference type="OMA" id="KHYIHPM"/>
<keyword evidence="3" id="KW-0238">DNA-binding</keyword>
<dbReference type="PROSITE" id="PS50048">
    <property type="entry name" value="ZN2_CY6_FUNGAL_2"/>
    <property type="match status" value="1"/>
</dbReference>
<evidence type="ECO:0000256" key="5">
    <source>
        <dbReference type="ARBA" id="ARBA00023242"/>
    </source>
</evidence>
<feature type="compositionally biased region" description="Basic and acidic residues" evidence="6">
    <location>
        <begin position="264"/>
        <end position="276"/>
    </location>
</feature>
<evidence type="ECO:0000256" key="2">
    <source>
        <dbReference type="ARBA" id="ARBA00023015"/>
    </source>
</evidence>
<gene>
    <name evidence="8" type="ORF">ASPBRDRAFT_38019</name>
</gene>
<evidence type="ECO:0000313" key="9">
    <source>
        <dbReference type="Proteomes" id="UP000184499"/>
    </source>
</evidence>
<keyword evidence="2" id="KW-0805">Transcription regulation</keyword>
<dbReference type="GO" id="GO:0000435">
    <property type="term" value="P:positive regulation of transcription from RNA polymerase II promoter by galactose"/>
    <property type="evidence" value="ECO:0007669"/>
    <property type="project" value="TreeGrafter"/>
</dbReference>
<evidence type="ECO:0000313" key="8">
    <source>
        <dbReference type="EMBL" id="OJJ75715.1"/>
    </source>
</evidence>
<keyword evidence="9" id="KW-1185">Reference proteome</keyword>
<evidence type="ECO:0000256" key="3">
    <source>
        <dbReference type="ARBA" id="ARBA00023125"/>
    </source>
</evidence>
<dbReference type="PANTHER" id="PTHR47424:SF15">
    <property type="entry name" value="ZN(II)2CYS6 TRANSCRIPTION FACTOR (EUROFUNG)"/>
    <property type="match status" value="1"/>
</dbReference>
<keyword evidence="5" id="KW-0539">Nucleus</keyword>
<feature type="region of interest" description="Disordered" evidence="6">
    <location>
        <begin position="63"/>
        <end position="114"/>
    </location>
</feature>
<feature type="region of interest" description="Disordered" evidence="6">
    <location>
        <begin position="188"/>
        <end position="207"/>
    </location>
</feature>
<dbReference type="SMART" id="SM00066">
    <property type="entry name" value="GAL4"/>
    <property type="match status" value="1"/>
</dbReference>
<dbReference type="GO" id="GO:0000978">
    <property type="term" value="F:RNA polymerase II cis-regulatory region sequence-specific DNA binding"/>
    <property type="evidence" value="ECO:0007669"/>
    <property type="project" value="TreeGrafter"/>
</dbReference>
<feature type="domain" description="Zn(2)-C6 fungal-type" evidence="7">
    <location>
        <begin position="28"/>
        <end position="57"/>
    </location>
</feature>
<dbReference type="PROSITE" id="PS00463">
    <property type="entry name" value="ZN2_CY6_FUNGAL_1"/>
    <property type="match status" value="1"/>
</dbReference>
<feature type="region of interest" description="Disordered" evidence="6">
    <location>
        <begin position="832"/>
        <end position="852"/>
    </location>
</feature>
<dbReference type="CDD" id="cd12148">
    <property type="entry name" value="fungal_TF_MHR"/>
    <property type="match status" value="1"/>
</dbReference>
<dbReference type="EMBL" id="KV878680">
    <property type="protein sequence ID" value="OJJ75715.1"/>
    <property type="molecule type" value="Genomic_DNA"/>
</dbReference>
<feature type="region of interest" description="Disordered" evidence="6">
    <location>
        <begin position="1"/>
        <end position="38"/>
    </location>
</feature>
<dbReference type="SMART" id="SM00906">
    <property type="entry name" value="Fungal_trans"/>
    <property type="match status" value="1"/>
</dbReference>
<dbReference type="PANTHER" id="PTHR47424">
    <property type="entry name" value="REGULATORY PROTEIN GAL4"/>
    <property type="match status" value="1"/>
</dbReference>
<dbReference type="Pfam" id="PF04082">
    <property type="entry name" value="Fungal_trans"/>
    <property type="match status" value="1"/>
</dbReference>
<keyword evidence="1" id="KW-0479">Metal-binding</keyword>
<feature type="compositionally biased region" description="Polar residues" evidence="6">
    <location>
        <begin position="91"/>
        <end position="104"/>
    </location>
</feature>
<dbReference type="Proteomes" id="UP000184499">
    <property type="component" value="Unassembled WGS sequence"/>
</dbReference>
<feature type="compositionally biased region" description="Polar residues" evidence="6">
    <location>
        <begin position="219"/>
        <end position="236"/>
    </location>
</feature>
<evidence type="ECO:0000256" key="1">
    <source>
        <dbReference type="ARBA" id="ARBA00022723"/>
    </source>
</evidence>
<dbReference type="RefSeq" id="XP_067482962.1">
    <property type="nucleotide sequence ID" value="XM_067623858.1"/>
</dbReference>
<evidence type="ECO:0000259" key="7">
    <source>
        <dbReference type="PROSITE" id="PS50048"/>
    </source>
</evidence>
<dbReference type="OrthoDB" id="2571985at2759"/>
<dbReference type="SUPFAM" id="SSF57701">
    <property type="entry name" value="Zn2/Cys6 DNA-binding domain"/>
    <property type="match status" value="1"/>
</dbReference>
<dbReference type="STRING" id="767769.A0A1L9UVJ1"/>
<dbReference type="VEuPathDB" id="FungiDB:ASPBRDRAFT_38019"/>
<dbReference type="InterPro" id="IPR007219">
    <property type="entry name" value="XnlR_reg_dom"/>
</dbReference>
<dbReference type="InterPro" id="IPR051127">
    <property type="entry name" value="Fungal_SecMet_Regulators"/>
</dbReference>
<dbReference type="GeneID" id="93576346"/>
<dbReference type="InterPro" id="IPR001138">
    <property type="entry name" value="Zn2Cys6_DnaBD"/>
</dbReference>
<feature type="region of interest" description="Disordered" evidence="6">
    <location>
        <begin position="216"/>
        <end position="236"/>
    </location>
</feature>
<reference evidence="9" key="1">
    <citation type="journal article" date="2017" name="Genome Biol.">
        <title>Comparative genomics reveals high biological diversity and specific adaptations in the industrially and medically important fungal genus Aspergillus.</title>
        <authorList>
            <person name="de Vries R.P."/>
            <person name="Riley R."/>
            <person name="Wiebenga A."/>
            <person name="Aguilar-Osorio G."/>
            <person name="Amillis S."/>
            <person name="Uchima C.A."/>
            <person name="Anderluh G."/>
            <person name="Asadollahi M."/>
            <person name="Askin M."/>
            <person name="Barry K."/>
            <person name="Battaglia E."/>
            <person name="Bayram O."/>
            <person name="Benocci T."/>
            <person name="Braus-Stromeyer S.A."/>
            <person name="Caldana C."/>
            <person name="Canovas D."/>
            <person name="Cerqueira G.C."/>
            <person name="Chen F."/>
            <person name="Chen W."/>
            <person name="Choi C."/>
            <person name="Clum A."/>
            <person name="Dos Santos R.A."/>
            <person name="Damasio A.R."/>
            <person name="Diallinas G."/>
            <person name="Emri T."/>
            <person name="Fekete E."/>
            <person name="Flipphi M."/>
            <person name="Freyberg S."/>
            <person name="Gallo A."/>
            <person name="Gournas C."/>
            <person name="Habgood R."/>
            <person name="Hainaut M."/>
            <person name="Harispe M.L."/>
            <person name="Henrissat B."/>
            <person name="Hilden K.S."/>
            <person name="Hope R."/>
            <person name="Hossain A."/>
            <person name="Karabika E."/>
            <person name="Karaffa L."/>
            <person name="Karanyi Z."/>
            <person name="Krasevec N."/>
            <person name="Kuo A."/>
            <person name="Kusch H."/>
            <person name="LaButti K."/>
            <person name="Lagendijk E.L."/>
            <person name="Lapidus A."/>
            <person name="Levasseur A."/>
            <person name="Lindquist E."/>
            <person name="Lipzen A."/>
            <person name="Logrieco A.F."/>
            <person name="MacCabe A."/>
            <person name="Maekelae M.R."/>
            <person name="Malavazi I."/>
            <person name="Melin P."/>
            <person name="Meyer V."/>
            <person name="Mielnichuk N."/>
            <person name="Miskei M."/>
            <person name="Molnar A.P."/>
            <person name="Mule G."/>
            <person name="Ngan C.Y."/>
            <person name="Orejas M."/>
            <person name="Orosz E."/>
            <person name="Ouedraogo J.P."/>
            <person name="Overkamp K.M."/>
            <person name="Park H.-S."/>
            <person name="Perrone G."/>
            <person name="Piumi F."/>
            <person name="Punt P.J."/>
            <person name="Ram A.F."/>
            <person name="Ramon A."/>
            <person name="Rauscher S."/>
            <person name="Record E."/>
            <person name="Riano-Pachon D.M."/>
            <person name="Robert V."/>
            <person name="Roehrig J."/>
            <person name="Ruller R."/>
            <person name="Salamov A."/>
            <person name="Salih N.S."/>
            <person name="Samson R.A."/>
            <person name="Sandor E."/>
            <person name="Sanguinetti M."/>
            <person name="Schuetze T."/>
            <person name="Sepcic K."/>
            <person name="Shelest E."/>
            <person name="Sherlock G."/>
            <person name="Sophianopoulou V."/>
            <person name="Squina F.M."/>
            <person name="Sun H."/>
            <person name="Susca A."/>
            <person name="Todd R.B."/>
            <person name="Tsang A."/>
            <person name="Unkles S.E."/>
            <person name="van de Wiele N."/>
            <person name="van Rossen-Uffink D."/>
            <person name="Oliveira J.V."/>
            <person name="Vesth T.C."/>
            <person name="Visser J."/>
            <person name="Yu J.-H."/>
            <person name="Zhou M."/>
            <person name="Andersen M.R."/>
            <person name="Archer D.B."/>
            <person name="Baker S.E."/>
            <person name="Benoit I."/>
            <person name="Brakhage A.A."/>
            <person name="Braus G.H."/>
            <person name="Fischer R."/>
            <person name="Frisvad J.C."/>
            <person name="Goldman G.H."/>
            <person name="Houbraken J."/>
            <person name="Oakley B."/>
            <person name="Pocsi I."/>
            <person name="Scazzocchio C."/>
            <person name="Seiboth B."/>
            <person name="vanKuyk P.A."/>
            <person name="Wortman J."/>
            <person name="Dyer P.S."/>
            <person name="Grigoriev I.V."/>
        </authorList>
    </citation>
    <scope>NUCLEOTIDE SEQUENCE [LARGE SCALE GENOMIC DNA]</scope>
    <source>
        <strain evidence="9">CBS 101740 / IMI 381727 / IBT 21946</strain>
    </source>
</reference>
<evidence type="ECO:0000256" key="6">
    <source>
        <dbReference type="SAM" id="MobiDB-lite"/>
    </source>
</evidence>
<accession>A0A1L9UVJ1</accession>
<organism evidence="8 9">
    <name type="scientific">Aspergillus brasiliensis (strain CBS 101740 / IMI 381727 / IBT 21946)</name>
    <dbReference type="NCBI Taxonomy" id="767769"/>
    <lineage>
        <taxon>Eukaryota</taxon>
        <taxon>Fungi</taxon>
        <taxon>Dikarya</taxon>
        <taxon>Ascomycota</taxon>
        <taxon>Pezizomycotina</taxon>
        <taxon>Eurotiomycetes</taxon>
        <taxon>Eurotiomycetidae</taxon>
        <taxon>Eurotiales</taxon>
        <taxon>Aspergillaceae</taxon>
        <taxon>Aspergillus</taxon>
        <taxon>Aspergillus subgen. Circumdati</taxon>
    </lineage>
</organism>
<keyword evidence="4" id="KW-0804">Transcription</keyword>
<dbReference type="AlphaFoldDB" id="A0A1L9UVJ1"/>
<feature type="compositionally biased region" description="Polar residues" evidence="6">
    <location>
        <begin position="1"/>
        <end position="11"/>
    </location>
</feature>
<dbReference type="CDD" id="cd00067">
    <property type="entry name" value="GAL4"/>
    <property type="match status" value="1"/>
</dbReference>
<sequence length="852" mass="94211">MDGGNDDSQPVTAKLRASRRRPPRASRACETCRVRKTKCDQAQPCSYCAYHSLDCFYRAAGPNEGSSAAKRQAQIREAQKSKTRPSPWPDVSQSNQNGFHQSDSPGHHSPQVARSIGNINASSPTVFTPKRDNDSIVAATPELCDSASRDGLSGVNLHTNGTEFYGNSSNLAFLGNLYARARNHADHRPLTIPDNEPSYPSNGGAHAALSLLSDKPATDQLTPNSADKQSESSQTNKAQLSIVNLLYNPKYPSHSPPQISGGTEDDRQGRKEDAEGTRANTQSFVDHRYEMIPLIDRLSDEAQLEIEKMFISSYFCNKHYIHPMLCKTNFMRRCENEAFVLPRRPGFSRGTSKFSGLYFSVVALGAINASPHETALLDHYCNYLPPLGKPGGMSKPSSLDFADYYFGKAKQALGDLFESCSLESVQALLLLSVFCQNALRPHSCFMYSGMAVRTAVAIGLASGMSSVSIETRKEGRRTWWCIYSHEIEMCCSSGRLDSMKDLQYYQVSLPTLKATPGNLLDPDAEDDHVAMIPAMVALAQIMSEASHLLYHSPKRSMSEMSQIAMSLDNKLLAWKATLPHFLNIDAASLNDTEWAFKQKLVLRLRFYNTRILIHRPFLAASTSSAESSNLFQHLHTCLDAARTSIQMQYESFLHRIYIRTWWYNTTYALYGAMILLHLVLSGFPSIRDEDLLLDVEKSLDIFESMNNIVVARRCAEMIREVLEVARACVARRRSLIPPAAAHTSTLAPPATSSFGLDAAAATDPTAVQTRGENLTGMVPPGPDSDFFFSLFNQDSQPDTRAEILANLVDPTILEDFAFGNGGGSDFSFSWGLDDDDEDDEGYNESESDIITC</sequence>
<dbReference type="GO" id="GO:0008270">
    <property type="term" value="F:zinc ion binding"/>
    <property type="evidence" value="ECO:0007669"/>
    <property type="project" value="InterPro"/>
</dbReference>
<name>A0A1L9UVJ1_ASPBC</name>